<accession>A0ABP7H7D8</accession>
<keyword evidence="4" id="KW-1185">Reference proteome</keyword>
<sequence length="113" mass="11487">MAHRPIRLSRRIACVAALALSVTGVACTGAPAHAATCLQVEVASSAGEFCVTPTPPPGTSVSTSGSTTVTNHLPVPVKVKGDTGETVTVPPSETEIHTYCDNSGCHTYVSPSL</sequence>
<name>A0ABP7H7D8_9ACTN</name>
<feature type="chain" id="PRO_5045597798" evidence="2">
    <location>
        <begin position="35"/>
        <end position="113"/>
    </location>
</feature>
<evidence type="ECO:0000313" key="4">
    <source>
        <dbReference type="Proteomes" id="UP001501009"/>
    </source>
</evidence>
<reference evidence="4" key="1">
    <citation type="journal article" date="2019" name="Int. J. Syst. Evol. Microbiol.">
        <title>The Global Catalogue of Microorganisms (GCM) 10K type strain sequencing project: providing services to taxonomists for standard genome sequencing and annotation.</title>
        <authorList>
            <consortium name="The Broad Institute Genomics Platform"/>
            <consortium name="The Broad Institute Genome Sequencing Center for Infectious Disease"/>
            <person name="Wu L."/>
            <person name="Ma J."/>
        </authorList>
    </citation>
    <scope>NUCLEOTIDE SEQUENCE [LARGE SCALE GENOMIC DNA]</scope>
    <source>
        <strain evidence="4">JCM 17138</strain>
    </source>
</reference>
<evidence type="ECO:0000313" key="3">
    <source>
        <dbReference type="EMBL" id="GAA3784441.1"/>
    </source>
</evidence>
<dbReference type="PROSITE" id="PS51257">
    <property type="entry name" value="PROKAR_LIPOPROTEIN"/>
    <property type="match status" value="1"/>
</dbReference>
<dbReference type="Proteomes" id="UP001501009">
    <property type="component" value="Unassembled WGS sequence"/>
</dbReference>
<keyword evidence="2" id="KW-0732">Signal</keyword>
<feature type="compositionally biased region" description="Low complexity" evidence="1">
    <location>
        <begin position="59"/>
        <end position="70"/>
    </location>
</feature>
<evidence type="ECO:0000256" key="2">
    <source>
        <dbReference type="SAM" id="SignalP"/>
    </source>
</evidence>
<comment type="caution">
    <text evidence="3">The sequence shown here is derived from an EMBL/GenBank/DDBJ whole genome shotgun (WGS) entry which is preliminary data.</text>
</comment>
<organism evidence="3 4">
    <name type="scientific">Streptomyces coacervatus</name>
    <dbReference type="NCBI Taxonomy" id="647381"/>
    <lineage>
        <taxon>Bacteria</taxon>
        <taxon>Bacillati</taxon>
        <taxon>Actinomycetota</taxon>
        <taxon>Actinomycetes</taxon>
        <taxon>Kitasatosporales</taxon>
        <taxon>Streptomycetaceae</taxon>
        <taxon>Streptomyces</taxon>
    </lineage>
</organism>
<feature type="signal peptide" evidence="2">
    <location>
        <begin position="1"/>
        <end position="34"/>
    </location>
</feature>
<evidence type="ECO:0000256" key="1">
    <source>
        <dbReference type="SAM" id="MobiDB-lite"/>
    </source>
</evidence>
<dbReference type="EMBL" id="BAABDE010000008">
    <property type="protein sequence ID" value="GAA3784441.1"/>
    <property type="molecule type" value="Genomic_DNA"/>
</dbReference>
<gene>
    <name evidence="3" type="ORF">GCM10022403_018860</name>
</gene>
<protein>
    <submittedName>
        <fullName evidence="3">Uncharacterized protein</fullName>
    </submittedName>
</protein>
<proteinExistence type="predicted"/>
<feature type="region of interest" description="Disordered" evidence="1">
    <location>
        <begin position="55"/>
        <end position="87"/>
    </location>
</feature>